<evidence type="ECO:0000256" key="15">
    <source>
        <dbReference type="SAM" id="Phobius"/>
    </source>
</evidence>
<reference evidence="16 17" key="1">
    <citation type="submission" date="2023-04" db="EMBL/GenBank/DDBJ databases">
        <title>Clostridium tannerae sp. nov., isolated from the fecal material of an alpaca.</title>
        <authorList>
            <person name="Miller S."/>
            <person name="Hendry M."/>
            <person name="King J."/>
            <person name="Sankaranarayanan K."/>
            <person name="Lawson P.A."/>
        </authorList>
    </citation>
    <scope>NUCLEOTIDE SEQUENCE [LARGE SCALE GENOMIC DNA]</scope>
    <source>
        <strain evidence="16 17">A1-XYC3</strain>
    </source>
</reference>
<feature type="transmembrane region" description="Helical" evidence="15">
    <location>
        <begin position="22"/>
        <end position="43"/>
    </location>
</feature>
<feature type="transmembrane region" description="Helical" evidence="15">
    <location>
        <begin position="55"/>
        <end position="79"/>
    </location>
</feature>
<keyword evidence="6" id="KW-0813">Transport</keyword>
<dbReference type="InterPro" id="IPR048279">
    <property type="entry name" value="MdtK-like"/>
</dbReference>
<dbReference type="PANTHER" id="PTHR43298">
    <property type="entry name" value="MULTIDRUG RESISTANCE PROTEIN NORM-RELATED"/>
    <property type="match status" value="1"/>
</dbReference>
<evidence type="ECO:0000256" key="12">
    <source>
        <dbReference type="ARBA" id="ARBA00023136"/>
    </source>
</evidence>
<comment type="similarity">
    <text evidence="3">Belongs to the multi antimicrobial extrusion (MATE) (TC 2.A.66.1) family. MepA subfamily.</text>
</comment>
<evidence type="ECO:0000256" key="11">
    <source>
        <dbReference type="ARBA" id="ARBA00023065"/>
    </source>
</evidence>
<dbReference type="Pfam" id="PF01554">
    <property type="entry name" value="MatE"/>
    <property type="match status" value="2"/>
</dbReference>
<dbReference type="PANTHER" id="PTHR43298:SF2">
    <property type="entry name" value="FMN_FAD EXPORTER YEEO-RELATED"/>
    <property type="match status" value="1"/>
</dbReference>
<feature type="transmembrane region" description="Helical" evidence="15">
    <location>
        <begin position="100"/>
        <end position="122"/>
    </location>
</feature>
<evidence type="ECO:0000256" key="1">
    <source>
        <dbReference type="ARBA" id="ARBA00003408"/>
    </source>
</evidence>
<evidence type="ECO:0000256" key="8">
    <source>
        <dbReference type="ARBA" id="ARBA00022475"/>
    </source>
</evidence>
<keyword evidence="17" id="KW-1185">Reference proteome</keyword>
<feature type="transmembrane region" description="Helical" evidence="15">
    <location>
        <begin position="172"/>
        <end position="191"/>
    </location>
</feature>
<feature type="transmembrane region" description="Helical" evidence="15">
    <location>
        <begin position="423"/>
        <end position="443"/>
    </location>
</feature>
<dbReference type="Proteomes" id="UP001281656">
    <property type="component" value="Unassembled WGS sequence"/>
</dbReference>
<feature type="transmembrane region" description="Helical" evidence="15">
    <location>
        <begin position="240"/>
        <end position="265"/>
    </location>
</feature>
<accession>A0ABU4JTR4</accession>
<feature type="transmembrane region" description="Helical" evidence="15">
    <location>
        <begin position="363"/>
        <end position="383"/>
    </location>
</feature>
<keyword evidence="7" id="KW-0050">Antiport</keyword>
<evidence type="ECO:0000256" key="9">
    <source>
        <dbReference type="ARBA" id="ARBA00022692"/>
    </source>
</evidence>
<evidence type="ECO:0000256" key="7">
    <source>
        <dbReference type="ARBA" id="ARBA00022449"/>
    </source>
</evidence>
<dbReference type="PIRSF" id="PIRSF006603">
    <property type="entry name" value="DinF"/>
    <property type="match status" value="1"/>
</dbReference>
<dbReference type="InterPro" id="IPR050222">
    <property type="entry name" value="MATE_MdtK"/>
</dbReference>
<proteinExistence type="inferred from homology"/>
<keyword evidence="12 15" id="KW-0472">Membrane</keyword>
<protein>
    <recommendedName>
        <fullName evidence="5">Multidrug export protein MepA</fullName>
    </recommendedName>
    <alternativeName>
        <fullName evidence="14">Multidrug-efflux transporter</fullName>
    </alternativeName>
    <alternativeName>
        <fullName evidence="4">Probable multidrug resistance protein NorM</fullName>
    </alternativeName>
</protein>
<evidence type="ECO:0000256" key="2">
    <source>
        <dbReference type="ARBA" id="ARBA00004651"/>
    </source>
</evidence>
<gene>
    <name evidence="16" type="ORF">P8V03_10335</name>
</gene>
<evidence type="ECO:0000313" key="17">
    <source>
        <dbReference type="Proteomes" id="UP001281656"/>
    </source>
</evidence>
<feature type="transmembrane region" description="Helical" evidence="15">
    <location>
        <begin position="142"/>
        <end position="165"/>
    </location>
</feature>
<evidence type="ECO:0000256" key="3">
    <source>
        <dbReference type="ARBA" id="ARBA00008417"/>
    </source>
</evidence>
<evidence type="ECO:0000256" key="5">
    <source>
        <dbReference type="ARBA" id="ARBA00022106"/>
    </source>
</evidence>
<feature type="transmembrane region" description="Helical" evidence="15">
    <location>
        <begin position="197"/>
        <end position="219"/>
    </location>
</feature>
<comment type="subcellular location">
    <subcellularLocation>
        <location evidence="2">Cell membrane</location>
        <topology evidence="2">Multi-pass membrane protein</topology>
    </subcellularLocation>
</comment>
<dbReference type="InterPro" id="IPR045070">
    <property type="entry name" value="MATE_MepA-like"/>
</dbReference>
<keyword evidence="8" id="KW-1003">Cell membrane</keyword>
<keyword evidence="10 15" id="KW-1133">Transmembrane helix</keyword>
<sequence length="465" mass="50762">MLVDGDRKNEKINFLTEDIGKLLLKFSIPAILSLFVAEMYNMVDSVFLGQVIGPLGIGALTIAFPVQRLFLAIAMLVSIGTSSAVGRSCGENDYSKVKKIIPNAFIVLTSIIVFLAVGIYIFRDSLIIKLGSSENIFPYAKAYISIILIGSLFQGLMFLMSYILTAFGNTKVLLSSISIGAVCNVFMNYLLVVKFNFGVEGAAIATVASQIFAFAYALMKFIETKKQMNLTFESKFDISIAKGIVLVGFSTFIVEISDAILSVVLNKVLVNIGGDTAIVAVGLISRVSMILFITVIGISSALQPIAAYNYGAENYHRVKEIVKLSIKSVTITSIFLWALTMIFAKDIIGVFVNDQAIINYTVAAFRIVISVFPCVGVYFIAIYYYQAMGMAKSSLLLSVFREILVLIPLLHIMVYGFNLGVLGAWAAYPAADIISFIVAIVYIKCNRAEMEEEIPIKTKARVATA</sequence>
<keyword evidence="11" id="KW-0406">Ion transport</keyword>
<feature type="transmembrane region" description="Helical" evidence="15">
    <location>
        <begin position="277"/>
        <end position="303"/>
    </location>
</feature>
<name>A0ABU4JTR4_9CLOT</name>
<dbReference type="EMBL" id="JARUJP010000010">
    <property type="protein sequence ID" value="MDW8801549.1"/>
    <property type="molecule type" value="Genomic_DNA"/>
</dbReference>
<dbReference type="NCBIfam" id="TIGR00797">
    <property type="entry name" value="matE"/>
    <property type="match status" value="1"/>
</dbReference>
<evidence type="ECO:0000256" key="10">
    <source>
        <dbReference type="ARBA" id="ARBA00022989"/>
    </source>
</evidence>
<dbReference type="CDD" id="cd13143">
    <property type="entry name" value="MATE_MepA_like"/>
    <property type="match status" value="1"/>
</dbReference>
<comment type="function">
    <text evidence="1">Multidrug efflux pump.</text>
</comment>
<dbReference type="InterPro" id="IPR002528">
    <property type="entry name" value="MATE_fam"/>
</dbReference>
<evidence type="ECO:0000256" key="6">
    <source>
        <dbReference type="ARBA" id="ARBA00022448"/>
    </source>
</evidence>
<organism evidence="16 17">
    <name type="scientific">Clostridium tanneri</name>
    <dbReference type="NCBI Taxonomy" id="3037988"/>
    <lineage>
        <taxon>Bacteria</taxon>
        <taxon>Bacillati</taxon>
        <taxon>Bacillota</taxon>
        <taxon>Clostridia</taxon>
        <taxon>Eubacteriales</taxon>
        <taxon>Clostridiaceae</taxon>
        <taxon>Clostridium</taxon>
    </lineage>
</organism>
<comment type="caution">
    <text evidence="16">The sequence shown here is derived from an EMBL/GenBank/DDBJ whole genome shotgun (WGS) entry which is preliminary data.</text>
</comment>
<evidence type="ECO:0000256" key="14">
    <source>
        <dbReference type="ARBA" id="ARBA00031636"/>
    </source>
</evidence>
<feature type="transmembrane region" description="Helical" evidence="15">
    <location>
        <begin position="324"/>
        <end position="343"/>
    </location>
</feature>
<evidence type="ECO:0000313" key="16">
    <source>
        <dbReference type="EMBL" id="MDW8801549.1"/>
    </source>
</evidence>
<evidence type="ECO:0000256" key="13">
    <source>
        <dbReference type="ARBA" id="ARBA00023251"/>
    </source>
</evidence>
<keyword evidence="13" id="KW-0046">Antibiotic resistance</keyword>
<evidence type="ECO:0000256" key="4">
    <source>
        <dbReference type="ARBA" id="ARBA00020268"/>
    </source>
</evidence>
<keyword evidence="9 15" id="KW-0812">Transmembrane</keyword>
<dbReference type="RefSeq" id="WP_318798098.1">
    <property type="nucleotide sequence ID" value="NZ_JARUJP010000010.1"/>
</dbReference>
<feature type="transmembrane region" description="Helical" evidence="15">
    <location>
        <begin position="395"/>
        <end position="417"/>
    </location>
</feature>